<dbReference type="AlphaFoldDB" id="A0A915C797"/>
<name>A0A915C797_PARUN</name>
<protein>
    <submittedName>
        <fullName evidence="2">Uncharacterized protein</fullName>
    </submittedName>
</protein>
<keyword evidence="1" id="KW-1185">Reference proteome</keyword>
<accession>A0A915C797</accession>
<proteinExistence type="predicted"/>
<dbReference type="Proteomes" id="UP000887569">
    <property type="component" value="Unplaced"/>
</dbReference>
<organism evidence="1 2">
    <name type="scientific">Parascaris univalens</name>
    <name type="common">Nematode worm</name>
    <dbReference type="NCBI Taxonomy" id="6257"/>
    <lineage>
        <taxon>Eukaryota</taxon>
        <taxon>Metazoa</taxon>
        <taxon>Ecdysozoa</taxon>
        <taxon>Nematoda</taxon>
        <taxon>Chromadorea</taxon>
        <taxon>Rhabditida</taxon>
        <taxon>Spirurina</taxon>
        <taxon>Ascaridomorpha</taxon>
        <taxon>Ascaridoidea</taxon>
        <taxon>Ascarididae</taxon>
        <taxon>Parascaris</taxon>
    </lineage>
</organism>
<sequence length="111" mass="12082">VGGPKQLSQSCSKEQRSVLELKRSQLEASQLLRAKCRRWITLTLRYQRSACSGHATSWELANVAVVADVRTFDSLGGASYAVACDLVVTAFAIHLRTKSFVTAESDASGYT</sequence>
<dbReference type="WBParaSite" id="PgR091_g040_t01">
    <property type="protein sequence ID" value="PgR091_g040_t01"/>
    <property type="gene ID" value="PgR091_g040"/>
</dbReference>
<evidence type="ECO:0000313" key="1">
    <source>
        <dbReference type="Proteomes" id="UP000887569"/>
    </source>
</evidence>
<reference evidence="2" key="1">
    <citation type="submission" date="2022-11" db="UniProtKB">
        <authorList>
            <consortium name="WormBaseParasite"/>
        </authorList>
    </citation>
    <scope>IDENTIFICATION</scope>
</reference>
<evidence type="ECO:0000313" key="2">
    <source>
        <dbReference type="WBParaSite" id="PgR091_g040_t01"/>
    </source>
</evidence>